<keyword evidence="9" id="KW-1185">Reference proteome</keyword>
<dbReference type="InterPro" id="IPR003856">
    <property type="entry name" value="LPS_length_determ_N"/>
</dbReference>
<keyword evidence="4" id="KW-1133">Transmembrane helix</keyword>
<dbReference type="RefSeq" id="WP_053433622.1">
    <property type="nucleotide sequence ID" value="NZ_LGUF01000007.1"/>
</dbReference>
<dbReference type="Proteomes" id="UP000037109">
    <property type="component" value="Unassembled WGS sequence"/>
</dbReference>
<reference evidence="9" key="1">
    <citation type="submission" date="2015-07" db="EMBL/GenBank/DDBJ databases">
        <title>Fjat-10036 dsm4.</title>
        <authorList>
            <person name="Liu B."/>
            <person name="Wang J."/>
            <person name="Zhu Y."/>
            <person name="Liu G."/>
            <person name="Chen Q."/>
            <person name="Chen Z."/>
            <person name="Lan J."/>
            <person name="Che J."/>
            <person name="Ge C."/>
            <person name="Shi H."/>
            <person name="Pan Z."/>
            <person name="Liu X."/>
        </authorList>
    </citation>
    <scope>NUCLEOTIDE SEQUENCE [LARGE SCALE GENOMIC DNA]</scope>
    <source>
        <strain evidence="9">DSM 4</strain>
    </source>
</reference>
<organism evidence="8 9">
    <name type="scientific">Sporosarcina globispora</name>
    <name type="common">Bacillus globisporus</name>
    <dbReference type="NCBI Taxonomy" id="1459"/>
    <lineage>
        <taxon>Bacteria</taxon>
        <taxon>Bacillati</taxon>
        <taxon>Bacillota</taxon>
        <taxon>Bacilli</taxon>
        <taxon>Bacillales</taxon>
        <taxon>Caryophanaceae</taxon>
        <taxon>Sporosarcina</taxon>
    </lineage>
</organism>
<evidence type="ECO:0000313" key="8">
    <source>
        <dbReference type="EMBL" id="KON86262.1"/>
    </source>
</evidence>
<dbReference type="OrthoDB" id="2961596at2"/>
<dbReference type="EMBL" id="LGUF01000007">
    <property type="protein sequence ID" value="KON86262.1"/>
    <property type="molecule type" value="Genomic_DNA"/>
</dbReference>
<keyword evidence="3" id="KW-0812">Transmembrane</keyword>
<evidence type="ECO:0000256" key="1">
    <source>
        <dbReference type="ARBA" id="ARBA00004651"/>
    </source>
</evidence>
<gene>
    <name evidence="8" type="ORF">AF332_05120</name>
</gene>
<proteinExistence type="predicted"/>
<dbReference type="PATRIC" id="fig|1459.3.peg.1068"/>
<evidence type="ECO:0000313" key="9">
    <source>
        <dbReference type="Proteomes" id="UP000037109"/>
    </source>
</evidence>
<evidence type="ECO:0000256" key="5">
    <source>
        <dbReference type="ARBA" id="ARBA00023136"/>
    </source>
</evidence>
<evidence type="ECO:0000256" key="3">
    <source>
        <dbReference type="ARBA" id="ARBA00022692"/>
    </source>
</evidence>
<dbReference type="Pfam" id="PF02706">
    <property type="entry name" value="Wzz"/>
    <property type="match status" value="1"/>
</dbReference>
<dbReference type="GO" id="GO:0005886">
    <property type="term" value="C:plasma membrane"/>
    <property type="evidence" value="ECO:0007669"/>
    <property type="project" value="UniProtKB-SubCell"/>
</dbReference>
<feature type="coiled-coil region" evidence="6">
    <location>
        <begin position="133"/>
        <end position="160"/>
    </location>
</feature>
<keyword evidence="6" id="KW-0175">Coiled coil</keyword>
<keyword evidence="5" id="KW-0472">Membrane</keyword>
<accession>A0A0M0G9P5</accession>
<name>A0A0M0G9P5_SPOGL</name>
<evidence type="ECO:0000256" key="2">
    <source>
        <dbReference type="ARBA" id="ARBA00022475"/>
    </source>
</evidence>
<comment type="subcellular location">
    <subcellularLocation>
        <location evidence="1">Cell membrane</location>
        <topology evidence="1">Multi-pass membrane protein</topology>
    </subcellularLocation>
</comment>
<dbReference type="STRING" id="1459.AF332_05120"/>
<evidence type="ECO:0000259" key="7">
    <source>
        <dbReference type="Pfam" id="PF02706"/>
    </source>
</evidence>
<dbReference type="AlphaFoldDB" id="A0A0M0G9P5"/>
<evidence type="ECO:0000256" key="6">
    <source>
        <dbReference type="SAM" id="Coils"/>
    </source>
</evidence>
<keyword evidence="2" id="KW-1003">Cell membrane</keyword>
<comment type="caution">
    <text evidence="8">The sequence shown here is derived from an EMBL/GenBank/DDBJ whole genome shotgun (WGS) entry which is preliminary data.</text>
</comment>
<sequence>MEKIKYPVYDYIKFIWKKKLLLIGFTILCMVIGAALSYTKPTVYTSTAIVFTGNGNNDELSKPDLITGRYKEELPDELKSSLNVKADPFQITLSLSGTNKEAVESNMNKVAEQYTNDLIEDFDELHDAMANYRNALEKKVKNTEESITQYEQLIQDTSNDSKLISYSEILINKMDIADKYRADFHEAEYDLALLEEPKKSDVKTIQSSNNNLLKNTLLAGAFGFQLMLVLLVLWKYIINARRSLSQRQ</sequence>
<evidence type="ECO:0000256" key="4">
    <source>
        <dbReference type="ARBA" id="ARBA00022989"/>
    </source>
</evidence>
<feature type="domain" description="Polysaccharide chain length determinant N-terminal" evidence="7">
    <location>
        <begin position="11"/>
        <end position="67"/>
    </location>
</feature>
<protein>
    <recommendedName>
        <fullName evidence="7">Polysaccharide chain length determinant N-terminal domain-containing protein</fullName>
    </recommendedName>
</protein>